<comment type="similarity">
    <text evidence="2">Belongs to the auxin efflux carrier (TC 2.A.69) family.</text>
</comment>
<keyword evidence="5 8" id="KW-0812">Transmembrane</keyword>
<feature type="transmembrane region" description="Helical" evidence="8">
    <location>
        <begin position="38"/>
        <end position="59"/>
    </location>
</feature>
<evidence type="ECO:0000313" key="9">
    <source>
        <dbReference type="EMBL" id="MCG5029873.1"/>
    </source>
</evidence>
<keyword evidence="4" id="KW-1003">Cell membrane</keyword>
<organism evidence="9 10">
    <name type="scientific">Mesosutterella porci</name>
    <dbReference type="NCBI Taxonomy" id="2915351"/>
    <lineage>
        <taxon>Bacteria</taxon>
        <taxon>Pseudomonadati</taxon>
        <taxon>Pseudomonadota</taxon>
        <taxon>Betaproteobacteria</taxon>
        <taxon>Burkholderiales</taxon>
        <taxon>Sutterellaceae</taxon>
        <taxon>Mesosutterella</taxon>
    </lineage>
</organism>
<dbReference type="EMBL" id="JAKNCT010000001">
    <property type="protein sequence ID" value="MCG5029873.1"/>
    <property type="molecule type" value="Genomic_DNA"/>
</dbReference>
<dbReference type="InterPro" id="IPR038770">
    <property type="entry name" value="Na+/solute_symporter_sf"/>
</dbReference>
<evidence type="ECO:0000256" key="6">
    <source>
        <dbReference type="ARBA" id="ARBA00022989"/>
    </source>
</evidence>
<evidence type="ECO:0000256" key="5">
    <source>
        <dbReference type="ARBA" id="ARBA00022692"/>
    </source>
</evidence>
<feature type="transmembrane region" description="Helical" evidence="8">
    <location>
        <begin position="168"/>
        <end position="189"/>
    </location>
</feature>
<accession>A0ABS9MPC6</accession>
<feature type="transmembrane region" description="Helical" evidence="8">
    <location>
        <begin position="6"/>
        <end position="26"/>
    </location>
</feature>
<comment type="subcellular location">
    <subcellularLocation>
        <location evidence="1">Cell membrane</location>
        <topology evidence="1">Multi-pass membrane protein</topology>
    </subcellularLocation>
</comment>
<keyword evidence="7 8" id="KW-0472">Membrane</keyword>
<gene>
    <name evidence="9" type="ORF">MAF45_00170</name>
</gene>
<proteinExistence type="inferred from homology"/>
<feature type="transmembrane region" description="Helical" evidence="8">
    <location>
        <begin position="98"/>
        <end position="120"/>
    </location>
</feature>
<name>A0ABS9MPC6_9BURK</name>
<dbReference type="RefSeq" id="WP_237977530.1">
    <property type="nucleotide sequence ID" value="NZ_JAKNCT010000001.1"/>
</dbReference>
<evidence type="ECO:0000256" key="4">
    <source>
        <dbReference type="ARBA" id="ARBA00022475"/>
    </source>
</evidence>
<feature type="transmembrane region" description="Helical" evidence="8">
    <location>
        <begin position="201"/>
        <end position="221"/>
    </location>
</feature>
<protein>
    <submittedName>
        <fullName evidence="9">AEC family transporter</fullName>
    </submittedName>
</protein>
<sequence>MDDSQLRVVLLLVDLIGPITLGYILKVKNLVRPAFTDFMIKFNVRGLFTVLAFVSFWKLKFTSEVALIPVLGLLILFLPYFIGMAITRRVADPLERGALVVSSMLGNTSTLGGLICFLILGATSYAYVQVIGVLQSLVLILFCFPICQKFRDMAQTNRGLTHKRSLKDLLFTWNQVSILGMLAGAALSLKGVPQPAFFDPIFAALVHVSAWIQLLPVGLMLNITAARRAMNKNVFMILPVKFIVLPAIIWGLSRLLFSDHTITSTLVIQAACPVAINTVFCCAIYGLKTDIAMAAFALSTLVFMVTLCPLFFILL</sequence>
<feature type="transmembrane region" description="Helical" evidence="8">
    <location>
        <begin position="233"/>
        <end position="253"/>
    </location>
</feature>
<dbReference type="PANTHER" id="PTHR36838:SF3">
    <property type="entry name" value="TRANSPORTER AUXIN EFFLUX CARRIER EC FAMILY"/>
    <property type="match status" value="1"/>
</dbReference>
<feature type="transmembrane region" description="Helical" evidence="8">
    <location>
        <begin position="65"/>
        <end position="86"/>
    </location>
</feature>
<dbReference type="Pfam" id="PF03547">
    <property type="entry name" value="Mem_trans"/>
    <property type="match status" value="1"/>
</dbReference>
<feature type="transmembrane region" description="Helical" evidence="8">
    <location>
        <begin position="265"/>
        <end position="287"/>
    </location>
</feature>
<feature type="transmembrane region" description="Helical" evidence="8">
    <location>
        <begin position="294"/>
        <end position="314"/>
    </location>
</feature>
<evidence type="ECO:0000256" key="3">
    <source>
        <dbReference type="ARBA" id="ARBA00022448"/>
    </source>
</evidence>
<evidence type="ECO:0000256" key="1">
    <source>
        <dbReference type="ARBA" id="ARBA00004651"/>
    </source>
</evidence>
<comment type="caution">
    <text evidence="9">The sequence shown here is derived from an EMBL/GenBank/DDBJ whole genome shotgun (WGS) entry which is preliminary data.</text>
</comment>
<keyword evidence="10" id="KW-1185">Reference proteome</keyword>
<keyword evidence="3" id="KW-0813">Transport</keyword>
<dbReference type="PANTHER" id="PTHR36838">
    <property type="entry name" value="AUXIN EFFLUX CARRIER FAMILY PROTEIN"/>
    <property type="match status" value="1"/>
</dbReference>
<dbReference type="InterPro" id="IPR004776">
    <property type="entry name" value="Mem_transp_PIN-like"/>
</dbReference>
<evidence type="ECO:0000256" key="8">
    <source>
        <dbReference type="SAM" id="Phobius"/>
    </source>
</evidence>
<evidence type="ECO:0000256" key="2">
    <source>
        <dbReference type="ARBA" id="ARBA00010145"/>
    </source>
</evidence>
<reference evidence="9 10" key="1">
    <citation type="submission" date="2022-02" db="EMBL/GenBank/DDBJ databases">
        <title>Mesosutterella porci, a novel member of the family Sutterellaceae from pig feces.</title>
        <authorList>
            <person name="Wylensek D."/>
            <person name="Clavel T."/>
        </authorList>
    </citation>
    <scope>NUCLEOTIDE SEQUENCE [LARGE SCALE GENOMIC DNA]</scope>
    <source>
        <strain evidence="10">oilRF-744-wt-GAM-9</strain>
    </source>
</reference>
<dbReference type="Proteomes" id="UP001297600">
    <property type="component" value="Unassembled WGS sequence"/>
</dbReference>
<evidence type="ECO:0000256" key="7">
    <source>
        <dbReference type="ARBA" id="ARBA00023136"/>
    </source>
</evidence>
<feature type="transmembrane region" description="Helical" evidence="8">
    <location>
        <begin position="126"/>
        <end position="147"/>
    </location>
</feature>
<evidence type="ECO:0000313" key="10">
    <source>
        <dbReference type="Proteomes" id="UP001297600"/>
    </source>
</evidence>
<dbReference type="Gene3D" id="1.20.1530.20">
    <property type="match status" value="1"/>
</dbReference>
<keyword evidence="6 8" id="KW-1133">Transmembrane helix</keyword>